<dbReference type="Proteomes" id="UP001279734">
    <property type="component" value="Unassembled WGS sequence"/>
</dbReference>
<evidence type="ECO:0000313" key="2">
    <source>
        <dbReference type="EMBL" id="GMH11100.1"/>
    </source>
</evidence>
<dbReference type="EMBL" id="BSYO01000010">
    <property type="protein sequence ID" value="GMH11100.1"/>
    <property type="molecule type" value="Genomic_DNA"/>
</dbReference>
<proteinExistence type="predicted"/>
<keyword evidence="3" id="KW-1185">Reference proteome</keyword>
<protein>
    <submittedName>
        <fullName evidence="2">Uncharacterized protein</fullName>
    </submittedName>
</protein>
<organism evidence="2 3">
    <name type="scientific">Nepenthes gracilis</name>
    <name type="common">Slender pitcher plant</name>
    <dbReference type="NCBI Taxonomy" id="150966"/>
    <lineage>
        <taxon>Eukaryota</taxon>
        <taxon>Viridiplantae</taxon>
        <taxon>Streptophyta</taxon>
        <taxon>Embryophyta</taxon>
        <taxon>Tracheophyta</taxon>
        <taxon>Spermatophyta</taxon>
        <taxon>Magnoliopsida</taxon>
        <taxon>eudicotyledons</taxon>
        <taxon>Gunneridae</taxon>
        <taxon>Pentapetalae</taxon>
        <taxon>Caryophyllales</taxon>
        <taxon>Nepenthaceae</taxon>
        <taxon>Nepenthes</taxon>
    </lineage>
</organism>
<dbReference type="PANTHER" id="PTHR35305">
    <property type="entry name" value="FAD-BINDING PROTEIN"/>
    <property type="match status" value="1"/>
</dbReference>
<sequence>MSGGDLYEAGCDVGSSSSLFMLCMVVVFMSIILMVVFACADGVGGGSPIGDRKGRSRGFIDGGGCGGGQLLMVLVFIMFSIVCSSKNAQCMAMKENQHCESSSYYYLEQEETAPAVPPFRVIDVVDFASLMAVIYSMVKQGFVMQEKVVSSLNLKTSAGELGSYCPMWSLQPMVNDDVIHEAFGLVP</sequence>
<keyword evidence="1" id="KW-1133">Transmembrane helix</keyword>
<evidence type="ECO:0000256" key="1">
    <source>
        <dbReference type="SAM" id="Phobius"/>
    </source>
</evidence>
<name>A0AAD3XNV3_NEPGR</name>
<comment type="caution">
    <text evidence="2">The sequence shown here is derived from an EMBL/GenBank/DDBJ whole genome shotgun (WGS) entry which is preliminary data.</text>
</comment>
<reference evidence="2" key="1">
    <citation type="submission" date="2023-05" db="EMBL/GenBank/DDBJ databases">
        <title>Nepenthes gracilis genome sequencing.</title>
        <authorList>
            <person name="Fukushima K."/>
        </authorList>
    </citation>
    <scope>NUCLEOTIDE SEQUENCE</scope>
    <source>
        <strain evidence="2">SING2019-196</strain>
    </source>
</reference>
<keyword evidence="1" id="KW-0472">Membrane</keyword>
<dbReference type="PANTHER" id="PTHR35305:SF2">
    <property type="entry name" value="FAD-BINDING PROTEIN"/>
    <property type="match status" value="1"/>
</dbReference>
<feature type="transmembrane region" description="Helical" evidence="1">
    <location>
        <begin position="19"/>
        <end position="39"/>
    </location>
</feature>
<keyword evidence="1" id="KW-0812">Transmembrane</keyword>
<dbReference type="AlphaFoldDB" id="A0AAD3XNV3"/>
<gene>
    <name evidence="2" type="ORF">Nepgr_012941</name>
</gene>
<evidence type="ECO:0000313" key="3">
    <source>
        <dbReference type="Proteomes" id="UP001279734"/>
    </source>
</evidence>
<feature type="transmembrane region" description="Helical" evidence="1">
    <location>
        <begin position="59"/>
        <end position="82"/>
    </location>
</feature>
<accession>A0AAD3XNV3</accession>